<gene>
    <name evidence="7" type="ORF">EDC37_10853</name>
</gene>
<name>A0A4R3K7Q8_9FIRM</name>
<evidence type="ECO:0000313" key="7">
    <source>
        <dbReference type="EMBL" id="TCS78994.1"/>
    </source>
</evidence>
<dbReference type="Proteomes" id="UP000295188">
    <property type="component" value="Unassembled WGS sequence"/>
</dbReference>
<dbReference type="Gene3D" id="3.20.20.140">
    <property type="entry name" value="Metal-dependent hydrolases"/>
    <property type="match status" value="1"/>
</dbReference>
<dbReference type="SUPFAM" id="SSF51338">
    <property type="entry name" value="Composite domain of metallo-dependent hydrolases"/>
    <property type="match status" value="1"/>
</dbReference>
<dbReference type="InterPro" id="IPR011059">
    <property type="entry name" value="Metal-dep_hydrolase_composite"/>
</dbReference>
<proteinExistence type="inferred from homology"/>
<comment type="similarity">
    <text evidence="2">Belongs to the metallo-dependent hydrolases superfamily. Hydantoinase/dihydropyrimidinase family.</text>
</comment>
<keyword evidence="8" id="KW-1185">Reference proteome</keyword>
<dbReference type="FunFam" id="3.20.20.140:FF:000174">
    <property type="entry name" value="Dihydropyrimidinase-related protein 2"/>
    <property type="match status" value="1"/>
</dbReference>
<dbReference type="InterPro" id="IPR050378">
    <property type="entry name" value="Metallo-dep_Hydrolases_sf"/>
</dbReference>
<evidence type="ECO:0000256" key="3">
    <source>
        <dbReference type="ARBA" id="ARBA00022723"/>
    </source>
</evidence>
<comment type="PTM">
    <text evidence="5">Carbamylation allows a single lysine to coordinate two divalent metal cations.</text>
</comment>
<evidence type="ECO:0000256" key="4">
    <source>
        <dbReference type="ARBA" id="ARBA00022801"/>
    </source>
</evidence>
<accession>A0A4R3K7Q8</accession>
<organism evidence="7 8">
    <name type="scientific">Pectinatus cerevisiiphilus</name>
    <dbReference type="NCBI Taxonomy" id="86956"/>
    <lineage>
        <taxon>Bacteria</taxon>
        <taxon>Bacillati</taxon>
        <taxon>Bacillota</taxon>
        <taxon>Negativicutes</taxon>
        <taxon>Selenomonadales</taxon>
        <taxon>Selenomonadaceae</taxon>
        <taxon>Pectinatus</taxon>
    </lineage>
</organism>
<dbReference type="GO" id="GO:0005829">
    <property type="term" value="C:cytosol"/>
    <property type="evidence" value="ECO:0007669"/>
    <property type="project" value="TreeGrafter"/>
</dbReference>
<dbReference type="EMBL" id="SMAA01000008">
    <property type="protein sequence ID" value="TCS78994.1"/>
    <property type="molecule type" value="Genomic_DNA"/>
</dbReference>
<dbReference type="SUPFAM" id="SSF51556">
    <property type="entry name" value="Metallo-dependent hydrolases"/>
    <property type="match status" value="1"/>
</dbReference>
<reference evidence="7 8" key="1">
    <citation type="submission" date="2019-03" db="EMBL/GenBank/DDBJ databases">
        <title>Genomic Encyclopedia of Type Strains, Phase IV (KMG-IV): sequencing the most valuable type-strain genomes for metagenomic binning, comparative biology and taxonomic classification.</title>
        <authorList>
            <person name="Goeker M."/>
        </authorList>
    </citation>
    <scope>NUCLEOTIDE SEQUENCE [LARGE SCALE GENOMIC DNA]</scope>
    <source>
        <strain evidence="7 8">DSM 20467</strain>
    </source>
</reference>
<dbReference type="OrthoDB" id="9765462at2"/>
<dbReference type="Gene3D" id="2.30.40.10">
    <property type="entry name" value="Urease, subunit C, domain 1"/>
    <property type="match status" value="1"/>
</dbReference>
<evidence type="ECO:0000256" key="5">
    <source>
        <dbReference type="PIRSR" id="PIRSR611778-50"/>
    </source>
</evidence>
<dbReference type="PANTHER" id="PTHR11647">
    <property type="entry name" value="HYDRANTOINASE/DIHYDROPYRIMIDINASE FAMILY MEMBER"/>
    <property type="match status" value="1"/>
</dbReference>
<comment type="cofactor">
    <cofactor evidence="1">
        <name>Zn(2+)</name>
        <dbReference type="ChEBI" id="CHEBI:29105"/>
    </cofactor>
</comment>
<dbReference type="CDD" id="cd01314">
    <property type="entry name" value="D-HYD"/>
    <property type="match status" value="1"/>
</dbReference>
<dbReference type="InterPro" id="IPR006680">
    <property type="entry name" value="Amidohydro-rel"/>
</dbReference>
<keyword evidence="3" id="KW-0479">Metal-binding</keyword>
<protein>
    <submittedName>
        <fullName evidence="7">Dihydropyrimidinase</fullName>
    </submittedName>
</protein>
<sequence>MKIVIQNGTIVTDHDIYKADILVEKGKIAAIGNNFTGEQIKKIDAAGKYVMPGAVDVHTHIDLQAGSYHTSDNFFTGTRAALCGGTTTIVEHLAFGPKNCPLQYQIDKYKVAAKDNAVSDYGLHGVIQHVDADVLRDMGKIVAKGIPSFKIYMTYDFALTDAEILRVLKRGRELHAVVAVHCENDSIINYLRSKFVAENKKTPYYHALSRPAECEAEAVARVLRLAHMAGDAPIYIVHLSTARGLAAVRAARAEGQKNIYAETCPQYLLLDEKCYNKNDGIKYIMSPPLRSAADQTALWAGLADGSINTVATDHCPFSTADKLHGKDDFSQCPNGAPGIEERVMAMFSAGVVEKKMTLNKFVETLCTSPACIYGLYPRKGVLLPGSDADIMIIDGAGEEYFHIDNLHGLADYSLYEGKKVKGRMDTVIRRGEIVYTDGKFLGRKGTGLFIERRIGL</sequence>
<evidence type="ECO:0000256" key="1">
    <source>
        <dbReference type="ARBA" id="ARBA00001947"/>
    </source>
</evidence>
<dbReference type="RefSeq" id="WP_132549529.1">
    <property type="nucleotide sequence ID" value="NZ_SMAA01000008.1"/>
</dbReference>
<dbReference type="GO" id="GO:0046872">
    <property type="term" value="F:metal ion binding"/>
    <property type="evidence" value="ECO:0007669"/>
    <property type="project" value="UniProtKB-KW"/>
</dbReference>
<comment type="caution">
    <text evidence="7">The sequence shown here is derived from an EMBL/GenBank/DDBJ whole genome shotgun (WGS) entry which is preliminary data.</text>
</comment>
<evidence type="ECO:0000313" key="8">
    <source>
        <dbReference type="Proteomes" id="UP000295188"/>
    </source>
</evidence>
<dbReference type="InterPro" id="IPR011778">
    <property type="entry name" value="Hydantoinase/dihydroPyrase"/>
</dbReference>
<dbReference type="InterPro" id="IPR032466">
    <property type="entry name" value="Metal_Hydrolase"/>
</dbReference>
<dbReference type="NCBIfam" id="TIGR02033">
    <property type="entry name" value="D-hydantoinase"/>
    <property type="match status" value="1"/>
</dbReference>
<dbReference type="Pfam" id="PF01979">
    <property type="entry name" value="Amidohydro_1"/>
    <property type="match status" value="1"/>
</dbReference>
<dbReference type="GO" id="GO:0016812">
    <property type="term" value="F:hydrolase activity, acting on carbon-nitrogen (but not peptide) bonds, in cyclic amides"/>
    <property type="evidence" value="ECO:0007669"/>
    <property type="project" value="TreeGrafter"/>
</dbReference>
<feature type="domain" description="Amidohydrolase-related" evidence="6">
    <location>
        <begin position="49"/>
        <end position="434"/>
    </location>
</feature>
<feature type="modified residue" description="N6-carboxylysine" evidence="5">
    <location>
        <position position="150"/>
    </location>
</feature>
<keyword evidence="4" id="KW-0378">Hydrolase</keyword>
<dbReference type="PANTHER" id="PTHR11647:SF1">
    <property type="entry name" value="COLLAPSIN RESPONSE MEDIATOR PROTEIN"/>
    <property type="match status" value="1"/>
</dbReference>
<evidence type="ECO:0000259" key="6">
    <source>
        <dbReference type="Pfam" id="PF01979"/>
    </source>
</evidence>
<evidence type="ECO:0000256" key="2">
    <source>
        <dbReference type="ARBA" id="ARBA00008829"/>
    </source>
</evidence>
<dbReference type="AlphaFoldDB" id="A0A4R3K7Q8"/>